<proteinExistence type="predicted"/>
<organism evidence="1 2">
    <name type="scientific">Colocasia esculenta</name>
    <name type="common">Wild taro</name>
    <name type="synonym">Arum esculentum</name>
    <dbReference type="NCBI Taxonomy" id="4460"/>
    <lineage>
        <taxon>Eukaryota</taxon>
        <taxon>Viridiplantae</taxon>
        <taxon>Streptophyta</taxon>
        <taxon>Embryophyta</taxon>
        <taxon>Tracheophyta</taxon>
        <taxon>Spermatophyta</taxon>
        <taxon>Magnoliopsida</taxon>
        <taxon>Liliopsida</taxon>
        <taxon>Araceae</taxon>
        <taxon>Aroideae</taxon>
        <taxon>Colocasieae</taxon>
        <taxon>Colocasia</taxon>
    </lineage>
</organism>
<comment type="caution">
    <text evidence="1">The sequence shown here is derived from an EMBL/GenBank/DDBJ whole genome shotgun (WGS) entry which is preliminary data.</text>
</comment>
<evidence type="ECO:0000313" key="1">
    <source>
        <dbReference type="EMBL" id="MQL95873.1"/>
    </source>
</evidence>
<protein>
    <recommendedName>
        <fullName evidence="3">Ubiquitin-like protease family profile domain-containing protein</fullName>
    </recommendedName>
</protein>
<name>A0A843VUH8_COLES</name>
<dbReference type="InterPro" id="IPR038765">
    <property type="entry name" value="Papain-like_cys_pep_sf"/>
</dbReference>
<sequence>LEKYFLLPICIWNHWQLVVIRNKGDNDMPFLMLLDSLHMGKPTRIENELKNFLKIAYEGKKMRAVADELKAIDLHVSKLTADWFSREEYEKFRVDLQGKRIHIDAQSASTSKKHSETNKQNKSKHTFFHYAGSKNFADIYHEEFLKTGATLDRGDLFIRTRMKKAGGPVNEESAAMIDKIQDIKLTQ</sequence>
<keyword evidence="2" id="KW-1185">Reference proteome</keyword>
<dbReference type="SUPFAM" id="SSF54001">
    <property type="entry name" value="Cysteine proteinases"/>
    <property type="match status" value="1"/>
</dbReference>
<dbReference type="OrthoDB" id="1297232at2759"/>
<dbReference type="InterPro" id="IPR004252">
    <property type="entry name" value="Probable_transposase_24"/>
</dbReference>
<gene>
    <name evidence="1" type="ORF">Taro_028545</name>
</gene>
<reference evidence="1" key="1">
    <citation type="submission" date="2017-07" db="EMBL/GenBank/DDBJ databases">
        <title>Taro Niue Genome Assembly and Annotation.</title>
        <authorList>
            <person name="Atibalentja N."/>
            <person name="Keating K."/>
            <person name="Fields C.J."/>
        </authorList>
    </citation>
    <scope>NUCLEOTIDE SEQUENCE</scope>
    <source>
        <strain evidence="1">Niue_2</strain>
        <tissue evidence="1">Leaf</tissue>
    </source>
</reference>
<dbReference type="Pfam" id="PF03004">
    <property type="entry name" value="Transposase_24"/>
    <property type="match status" value="1"/>
</dbReference>
<evidence type="ECO:0008006" key="3">
    <source>
        <dbReference type="Google" id="ProtNLM"/>
    </source>
</evidence>
<dbReference type="AlphaFoldDB" id="A0A843VUH8"/>
<evidence type="ECO:0000313" key="2">
    <source>
        <dbReference type="Proteomes" id="UP000652761"/>
    </source>
</evidence>
<dbReference type="Gene3D" id="3.30.310.130">
    <property type="entry name" value="Ubiquitin-related"/>
    <property type="match status" value="1"/>
</dbReference>
<dbReference type="Proteomes" id="UP000652761">
    <property type="component" value="Unassembled WGS sequence"/>
</dbReference>
<accession>A0A843VUH8</accession>
<dbReference type="EMBL" id="NMUH01001847">
    <property type="protein sequence ID" value="MQL95873.1"/>
    <property type="molecule type" value="Genomic_DNA"/>
</dbReference>
<feature type="non-terminal residue" evidence="1">
    <location>
        <position position="187"/>
    </location>
</feature>